<dbReference type="RefSeq" id="XP_004352633.1">
    <property type="nucleotide sequence ID" value="XM_004352581.1"/>
</dbReference>
<dbReference type="GO" id="GO:0005829">
    <property type="term" value="C:cytosol"/>
    <property type="evidence" value="ECO:0007669"/>
    <property type="project" value="TreeGrafter"/>
</dbReference>
<evidence type="ECO:0000256" key="2">
    <source>
        <dbReference type="ARBA" id="ARBA00023012"/>
    </source>
</evidence>
<keyword evidence="1" id="KW-0597">Phosphoprotein</keyword>
<dbReference type="AlphaFoldDB" id="L8HD70"/>
<dbReference type="InterPro" id="IPR013656">
    <property type="entry name" value="PAS_4"/>
</dbReference>
<dbReference type="InterPro" id="IPR001789">
    <property type="entry name" value="Sig_transdc_resp-reg_receiver"/>
</dbReference>
<keyword evidence="3" id="KW-0805">Transcription regulation</keyword>
<dbReference type="Proteomes" id="UP000011083">
    <property type="component" value="Unassembled WGS sequence"/>
</dbReference>
<dbReference type="EMBL" id="KB007865">
    <property type="protein sequence ID" value="ELR23105.1"/>
    <property type="molecule type" value="Genomic_DNA"/>
</dbReference>
<dbReference type="InterPro" id="IPR000014">
    <property type="entry name" value="PAS"/>
</dbReference>
<dbReference type="GeneID" id="14924078"/>
<evidence type="ECO:0000256" key="5">
    <source>
        <dbReference type="ARBA" id="ARBA00023163"/>
    </source>
</evidence>
<dbReference type="STRING" id="1257118.L8HD70"/>
<accession>L8HD70</accession>
<dbReference type="VEuPathDB" id="AmoebaDB:ACA1_083430"/>
<name>L8HD70_ACACF</name>
<feature type="domain" description="Response regulatory" evidence="7">
    <location>
        <begin position="1"/>
        <end position="98"/>
    </location>
</feature>
<dbReference type="GO" id="GO:0000156">
    <property type="term" value="F:phosphorelay response regulator activity"/>
    <property type="evidence" value="ECO:0007669"/>
    <property type="project" value="TreeGrafter"/>
</dbReference>
<dbReference type="InterPro" id="IPR011006">
    <property type="entry name" value="CheY-like_superfamily"/>
</dbReference>
<dbReference type="GO" id="GO:0016301">
    <property type="term" value="F:kinase activity"/>
    <property type="evidence" value="ECO:0007669"/>
    <property type="project" value="UniProtKB-KW"/>
</dbReference>
<dbReference type="SUPFAM" id="SSF52172">
    <property type="entry name" value="CheY-like"/>
    <property type="match status" value="1"/>
</dbReference>
<evidence type="ECO:0000256" key="6">
    <source>
        <dbReference type="PROSITE-ProRule" id="PRU00169"/>
    </source>
</evidence>
<dbReference type="Pfam" id="PF08448">
    <property type="entry name" value="PAS_4"/>
    <property type="match status" value="1"/>
</dbReference>
<evidence type="ECO:0000256" key="1">
    <source>
        <dbReference type="ARBA" id="ARBA00022553"/>
    </source>
</evidence>
<dbReference type="InterPro" id="IPR039420">
    <property type="entry name" value="WalR-like"/>
</dbReference>
<proteinExistence type="predicted"/>
<dbReference type="KEGG" id="acan:ACA1_083430"/>
<comment type="caution">
    <text evidence="6">Lacks conserved residue(s) required for the propagation of feature annotation.</text>
</comment>
<dbReference type="PANTHER" id="PTHR48111">
    <property type="entry name" value="REGULATOR OF RPOS"/>
    <property type="match status" value="1"/>
</dbReference>
<reference evidence="9 10" key="1">
    <citation type="journal article" date="2013" name="Genome Biol.">
        <title>Genome of Acanthamoeba castellanii highlights extensive lateral gene transfer and early evolution of tyrosine kinase signaling.</title>
        <authorList>
            <person name="Clarke M."/>
            <person name="Lohan A.J."/>
            <person name="Liu B."/>
            <person name="Lagkouvardos I."/>
            <person name="Roy S."/>
            <person name="Zafar N."/>
            <person name="Bertelli C."/>
            <person name="Schilde C."/>
            <person name="Kianianmomeni A."/>
            <person name="Burglin T.R."/>
            <person name="Frech C."/>
            <person name="Turcotte B."/>
            <person name="Kopec K.O."/>
            <person name="Synnott J.M."/>
            <person name="Choo C."/>
            <person name="Paponov I."/>
            <person name="Finkler A."/>
            <person name="Soon Heng Tan C."/>
            <person name="Hutchins A.P."/>
            <person name="Weinmeier T."/>
            <person name="Rattei T."/>
            <person name="Chu J.S."/>
            <person name="Gimenez G."/>
            <person name="Irimia M."/>
            <person name="Rigden D.J."/>
            <person name="Fitzpatrick D.A."/>
            <person name="Lorenzo-Morales J."/>
            <person name="Bateman A."/>
            <person name="Chiu C.H."/>
            <person name="Tang P."/>
            <person name="Hegemann P."/>
            <person name="Fromm H."/>
            <person name="Raoult D."/>
            <person name="Greub G."/>
            <person name="Miranda-Saavedra D."/>
            <person name="Chen N."/>
            <person name="Nash P."/>
            <person name="Ginger M.L."/>
            <person name="Horn M."/>
            <person name="Schaap P."/>
            <person name="Caler L."/>
            <person name="Loftus B."/>
        </authorList>
    </citation>
    <scope>NUCLEOTIDE SEQUENCE [LARGE SCALE GENOMIC DNA]</scope>
    <source>
        <strain evidence="9 10">Neff</strain>
    </source>
</reference>
<keyword evidence="9" id="KW-0808">Transferase</keyword>
<dbReference type="GO" id="GO:0032993">
    <property type="term" value="C:protein-DNA complex"/>
    <property type="evidence" value="ECO:0007669"/>
    <property type="project" value="TreeGrafter"/>
</dbReference>
<keyword evidence="2" id="KW-0902">Two-component regulatory system</keyword>
<evidence type="ECO:0000256" key="3">
    <source>
        <dbReference type="ARBA" id="ARBA00023015"/>
    </source>
</evidence>
<evidence type="ECO:0000259" key="8">
    <source>
        <dbReference type="PROSITE" id="PS50112"/>
    </source>
</evidence>
<gene>
    <name evidence="9" type="ORF">ACA1_083430</name>
</gene>
<dbReference type="Gene3D" id="3.30.450.20">
    <property type="entry name" value="PAS domain"/>
    <property type="match status" value="1"/>
</dbReference>
<dbReference type="InterPro" id="IPR035965">
    <property type="entry name" value="PAS-like_dom_sf"/>
</dbReference>
<feature type="domain" description="PAS" evidence="8">
    <location>
        <begin position="121"/>
        <end position="191"/>
    </location>
</feature>
<keyword evidence="5" id="KW-0804">Transcription</keyword>
<dbReference type="CDD" id="cd00130">
    <property type="entry name" value="PAS"/>
    <property type="match status" value="1"/>
</dbReference>
<keyword evidence="10" id="KW-1185">Reference proteome</keyword>
<dbReference type="PANTHER" id="PTHR48111:SF1">
    <property type="entry name" value="TWO-COMPONENT RESPONSE REGULATOR ORR33"/>
    <property type="match status" value="1"/>
</dbReference>
<evidence type="ECO:0000313" key="10">
    <source>
        <dbReference type="Proteomes" id="UP000011083"/>
    </source>
</evidence>
<dbReference type="GO" id="GO:0006355">
    <property type="term" value="P:regulation of DNA-templated transcription"/>
    <property type="evidence" value="ECO:0007669"/>
    <property type="project" value="TreeGrafter"/>
</dbReference>
<protein>
    <submittedName>
        <fullName evidence="9">Multi-sensor hybrid histidine kinase</fullName>
    </submittedName>
</protein>
<evidence type="ECO:0000256" key="4">
    <source>
        <dbReference type="ARBA" id="ARBA00023125"/>
    </source>
</evidence>
<dbReference type="Gene3D" id="6.10.250.690">
    <property type="match status" value="1"/>
</dbReference>
<organism evidence="9 10">
    <name type="scientific">Acanthamoeba castellanii (strain ATCC 30010 / Neff)</name>
    <dbReference type="NCBI Taxonomy" id="1257118"/>
    <lineage>
        <taxon>Eukaryota</taxon>
        <taxon>Amoebozoa</taxon>
        <taxon>Discosea</taxon>
        <taxon>Longamoebia</taxon>
        <taxon>Centramoebida</taxon>
        <taxon>Acanthamoebidae</taxon>
        <taxon>Acanthamoeba</taxon>
    </lineage>
</organism>
<dbReference type="GO" id="GO:0000976">
    <property type="term" value="F:transcription cis-regulatory region binding"/>
    <property type="evidence" value="ECO:0007669"/>
    <property type="project" value="TreeGrafter"/>
</dbReference>
<evidence type="ECO:0000259" key="7">
    <source>
        <dbReference type="PROSITE" id="PS50110"/>
    </source>
</evidence>
<dbReference type="SMART" id="SM00091">
    <property type="entry name" value="PAS"/>
    <property type="match status" value="1"/>
</dbReference>
<feature type="non-terminal residue" evidence="9">
    <location>
        <position position="1"/>
    </location>
</feature>
<dbReference type="NCBIfam" id="TIGR00229">
    <property type="entry name" value="sensory_box"/>
    <property type="match status" value="1"/>
</dbReference>
<dbReference type="SUPFAM" id="SSF55785">
    <property type="entry name" value="PYP-like sensor domain (PAS domain)"/>
    <property type="match status" value="1"/>
</dbReference>
<dbReference type="PROSITE" id="PS50110">
    <property type="entry name" value="RESPONSE_REGULATORY"/>
    <property type="match status" value="1"/>
</dbReference>
<dbReference type="PROSITE" id="PS50112">
    <property type="entry name" value="PAS"/>
    <property type="match status" value="1"/>
</dbReference>
<keyword evidence="9" id="KW-0418">Kinase</keyword>
<dbReference type="OrthoDB" id="60033at2759"/>
<evidence type="ECO:0000313" key="9">
    <source>
        <dbReference type="EMBL" id="ELR23105.1"/>
    </source>
</evidence>
<sequence>MREYVTKLLSERYDVTTASNGTAFAWKRWPWCSRSPSTSYLHPPPTTHAHTPSQPPVALLSAQFSEESKVEGLEAGADDYLIKPFTARELLARVGSHLDMVRMRSEAARREQELRFQVNEAKERLERIISSIQDAFVSLDRDLRYAFANDNAALIAGAKKEDMLGRDVWDFMADTEDKVVRNNLERAIREQIDVCFEFYYPAKDR</sequence>
<keyword evidence="4" id="KW-0238">DNA-binding</keyword>